<evidence type="ECO:0000256" key="1">
    <source>
        <dbReference type="SAM" id="MobiDB-lite"/>
    </source>
</evidence>
<protein>
    <recommendedName>
        <fullName evidence="4">XRE family transcriptional regulator</fullName>
    </recommendedName>
</protein>
<evidence type="ECO:0000313" key="3">
    <source>
        <dbReference type="Proteomes" id="UP000609651"/>
    </source>
</evidence>
<evidence type="ECO:0000313" key="2">
    <source>
        <dbReference type="EMBL" id="NNJ24644.1"/>
    </source>
</evidence>
<dbReference type="EMBL" id="WTPX01000013">
    <property type="protein sequence ID" value="NNJ24644.1"/>
    <property type="molecule type" value="Genomic_DNA"/>
</dbReference>
<organism evidence="2 3">
    <name type="scientific">Alienimonas chondri</name>
    <dbReference type="NCBI Taxonomy" id="2681879"/>
    <lineage>
        <taxon>Bacteria</taxon>
        <taxon>Pseudomonadati</taxon>
        <taxon>Planctomycetota</taxon>
        <taxon>Planctomycetia</taxon>
        <taxon>Planctomycetales</taxon>
        <taxon>Planctomycetaceae</taxon>
        <taxon>Alienimonas</taxon>
    </lineage>
</organism>
<keyword evidence="3" id="KW-1185">Reference proteome</keyword>
<reference evidence="2 3" key="1">
    <citation type="journal article" date="2020" name="Syst. Appl. Microbiol.">
        <title>Alienimonas chondri sp. nov., a novel planctomycete isolated from the biofilm of the red alga Chondrus crispus.</title>
        <authorList>
            <person name="Vitorino I."/>
            <person name="Albuquerque L."/>
            <person name="Wiegand S."/>
            <person name="Kallscheuer N."/>
            <person name="da Costa M.S."/>
            <person name="Lobo-da-Cunha A."/>
            <person name="Jogler C."/>
            <person name="Lage O.M."/>
        </authorList>
    </citation>
    <scope>NUCLEOTIDE SEQUENCE [LARGE SCALE GENOMIC DNA]</scope>
    <source>
        <strain evidence="2 3">LzC2</strain>
    </source>
</reference>
<dbReference type="RefSeq" id="WP_171183837.1">
    <property type="nucleotide sequence ID" value="NZ_WTPX01000013.1"/>
</dbReference>
<feature type="compositionally biased region" description="Basic and acidic residues" evidence="1">
    <location>
        <begin position="765"/>
        <end position="781"/>
    </location>
</feature>
<dbReference type="Proteomes" id="UP000609651">
    <property type="component" value="Unassembled WGS sequence"/>
</dbReference>
<proteinExistence type="predicted"/>
<sequence>MQPIRAEDLERWAGGTLEPRGLLPELVRRLVHGTTREATRVDFPAEKSVGKGGWDGTVVTPTANAWVPDRLSRWEMGVDAEAQDKATRDYRKRTRNTPKAACARAHYRFVTPRRWNGKTGKEAWAEKRAGDGWASVRVLDADDLEQWLENAPAAAFWFGRLLGRSPEATAVSDYLRDLAELTPVPLPPSVWLAGRKGILDHVGHFLQSQPASMAVEVGATGDGFEVLCATVHEAGAGDRALVLPTPAAWTSVSRAEAPLVLLPRPGVRPAPESVRRAVRAGHHVLRAAVEFVRPDIDALPVPRARRYRLAAALEEAGMDSLEAKKAAERCGGSLTALRFLTSEEPDEARPAWADAPASVAALWLGGWVEGFPGDRAAADELAIACGGDPRDLDETTALTRASGGDAGDPLLLSVGTHRRVLSKMLGWLHLAPRTAAGLDAFLAHAAAAFAGADAADRPGPLVVVGPPEMMPPKVGYSALFVEQAADTLAFLAAEGERTRLPFADRLPRLIDAVVREALAPGNWERWAGLGGALPLLAEAAPKAFLDAVDRDLDAEPSAVAGLFENTGAGGLSGRCEFANLMWALEALAWRPEYLSRVVRLLARLAPLKERSAGNWGNGPLGSLRTILCEWCPHTAAKPAARLRAIRVLAGEEGPGTWPALVTLFGHKASVSPSHAPTWREWAVSDAERRPTYGDLADQQGLVADELLRLAGRDPDRLLNLVNDLYWIPEDRLPALADRLREAAGDAADDDRARLTEALRDRLALTAHEDGEDPLGPHRPDLNDALGSLEPDDPAARHAWLFGNSFMIFYRPDQEHDAAQAAQADAEDAAMEEVIAAGEDCLQSLITRSVQPDAVGNALARRPDAADFDAALPADLRDEDPARRKFAAAFARQRFRYSGWAWVDDLNPAGWPPPARLTLALALPAGPETFDRAEDWGIEVDYWNAVRPYALPTTQDVADRSIPRLLAAGRAGDALKYVARAKDLQFEPELMTEALTKAADLGAESGDGYYIAQVLDRLRDAGTDADRLAWFQFQFLPLLERTSERLQELLDAIVSDAGVLTQLIAVRYPRRDGVPHPVIDKIRDGENGLLPKGLTDRATRLLYDLGEDGQPCPGFPAGRPDGDLLRSWIAEVRRLAAKYGRAEAAEFVLGRLLARSPVGDDGAWPHEIVRDVLEEQSDPDEDPLLLGFQTGHRNRGGTTCRMPDAGGAQEASLAERHRVWAAQVENEHPVVAAVLRRLTDDYVRDARREDADVEWGF</sequence>
<gene>
    <name evidence="2" type="ORF">LzC2_07030</name>
</gene>
<evidence type="ECO:0008006" key="4">
    <source>
        <dbReference type="Google" id="ProtNLM"/>
    </source>
</evidence>
<feature type="region of interest" description="Disordered" evidence="1">
    <location>
        <begin position="765"/>
        <end position="788"/>
    </location>
</feature>
<accession>A0ABX1V9A3</accession>
<name>A0ABX1V9A3_9PLAN</name>
<comment type="caution">
    <text evidence="2">The sequence shown here is derived from an EMBL/GenBank/DDBJ whole genome shotgun (WGS) entry which is preliminary data.</text>
</comment>